<evidence type="ECO:0000313" key="2">
    <source>
        <dbReference type="Proteomes" id="UP000011058"/>
    </source>
</evidence>
<dbReference type="EMBL" id="HE796683">
    <property type="protein sequence ID" value="CCG98707.1"/>
    <property type="molecule type" value="Genomic_DNA"/>
</dbReference>
<gene>
    <name evidence="1" type="ORF">FAES_0696</name>
</gene>
<protein>
    <submittedName>
        <fullName evidence="1">Uncharacterized protein</fullName>
    </submittedName>
</protein>
<dbReference type="AlphaFoldDB" id="I0K3K4"/>
<dbReference type="HOGENOM" id="CLU_3289984_0_0_10"/>
<keyword evidence="2" id="KW-1185">Reference proteome</keyword>
<sequence>MGTYWGGFLLFTMGTPLTKPKQIDANFNGSYNIVSTKNQR</sequence>
<name>I0K3K4_9BACT</name>
<proteinExistence type="predicted"/>
<dbReference type="Proteomes" id="UP000011058">
    <property type="component" value="Chromosome"/>
</dbReference>
<evidence type="ECO:0000313" key="1">
    <source>
        <dbReference type="EMBL" id="CCG98707.1"/>
    </source>
</evidence>
<reference evidence="1 2" key="1">
    <citation type="journal article" date="2012" name="J. Bacteriol.">
        <title>Genome Sequence of Fibrella aestuarina BUZ 2T, a Filamentous Marine Bacterium.</title>
        <authorList>
            <person name="Filippini M."/>
            <person name="Qi W."/>
            <person name="Blom J."/>
            <person name="Goesmann A."/>
            <person name="Smits T.H."/>
            <person name="Bagheri H.C."/>
        </authorList>
    </citation>
    <scope>NUCLEOTIDE SEQUENCE [LARGE SCALE GENOMIC DNA]</scope>
    <source>
        <strain evidence="2">BUZ 2T</strain>
    </source>
</reference>
<accession>I0K3K4</accession>
<organism evidence="1 2">
    <name type="scientific">Fibrella aestuarina BUZ 2</name>
    <dbReference type="NCBI Taxonomy" id="1166018"/>
    <lineage>
        <taxon>Bacteria</taxon>
        <taxon>Pseudomonadati</taxon>
        <taxon>Bacteroidota</taxon>
        <taxon>Cytophagia</taxon>
        <taxon>Cytophagales</taxon>
        <taxon>Spirosomataceae</taxon>
        <taxon>Fibrella</taxon>
    </lineage>
</organism>
<dbReference type="KEGG" id="fae:FAES_0696"/>
<dbReference type="STRING" id="1166018.FAES_0696"/>